<keyword evidence="1" id="KW-1133">Transmembrane helix</keyword>
<keyword evidence="1" id="KW-0812">Transmembrane</keyword>
<evidence type="ECO:0000313" key="4">
    <source>
        <dbReference type="Proteomes" id="UP001620397"/>
    </source>
</evidence>
<keyword evidence="1" id="KW-0472">Membrane</keyword>
<feature type="transmembrane region" description="Helical" evidence="1">
    <location>
        <begin position="465"/>
        <end position="489"/>
    </location>
</feature>
<keyword evidence="3" id="KW-0378">Hydrolase</keyword>
<dbReference type="Proteomes" id="UP001620397">
    <property type="component" value="Unassembled WGS sequence"/>
</dbReference>
<gene>
    <name evidence="3" type="ORF">ISP14_16770</name>
</gene>
<feature type="transmembrane region" description="Helical" evidence="1">
    <location>
        <begin position="307"/>
        <end position="324"/>
    </location>
</feature>
<reference evidence="3 4" key="1">
    <citation type="submission" date="2020-10" db="EMBL/GenBank/DDBJ databases">
        <title>Phylogeny of dyella-like bacteria.</title>
        <authorList>
            <person name="Fu J."/>
        </authorList>
    </citation>
    <scope>NUCLEOTIDE SEQUENCE [LARGE SCALE GENOMIC DNA]</scope>
    <source>
        <strain evidence="3 4">DKC-1</strain>
    </source>
</reference>
<dbReference type="RefSeq" id="WP_404542049.1">
    <property type="nucleotide sequence ID" value="NZ_JADIKL010000012.1"/>
</dbReference>
<feature type="transmembrane region" description="Helical" evidence="1">
    <location>
        <begin position="366"/>
        <end position="389"/>
    </location>
</feature>
<sequence length="500" mass="54693">MQRFLTRTLAGAGFALLVALTLLGLRELAAGITAHHLQGVADQQLFRLEHAEPLWQWQLRQPHDLVAGRAFGTADVQRMDGGLRIRSRDGTPFELGLPVSGMLDPGHWPLLALQGEADVPFRLGVAWQPQLGQPGCLGWQDTPVAAGPLRIVVDLRRLHWQGVDGSDCAAPQRIEVLRLRLLLPAQASLRLDDVALRRDAPLSMPAQPPLQLSSDPATATRQVADPSLPAAPWIALPADASAEMQLALRQRVWRQRPGALILPHGDAPEARSGSGVPGWLPWFGAIGYLLVLAGLALRPPRSPQRRWLELAACLAGPLWLVVGLQLGLRLTLPGLLAFGGALLFAAQAEWRQRPAVWRWLGDWHAWLLPFALLPLALLLIAGCGWHFTAPAPGHVLTYLLWAALQQWLMLAVVLRRLEGSRLHPVFAVLLTAIAFALMHTPNGSLMQLCLLAELWWAWCFRRTRALLPIAVAHAVCALLVEAGLVGGLLRSLEVSARFFL</sequence>
<keyword evidence="3" id="KW-0482">Metalloprotease</keyword>
<evidence type="ECO:0000256" key="1">
    <source>
        <dbReference type="SAM" id="Phobius"/>
    </source>
</evidence>
<proteinExistence type="predicted"/>
<feature type="domain" description="CAAX prenyl protease 2/Lysostaphin resistance protein A-like" evidence="2">
    <location>
        <begin position="395"/>
        <end position="478"/>
    </location>
</feature>
<evidence type="ECO:0000313" key="3">
    <source>
        <dbReference type="EMBL" id="MFK2932439.1"/>
    </source>
</evidence>
<evidence type="ECO:0000259" key="2">
    <source>
        <dbReference type="Pfam" id="PF02517"/>
    </source>
</evidence>
<dbReference type="GO" id="GO:0008237">
    <property type="term" value="F:metallopeptidase activity"/>
    <property type="evidence" value="ECO:0007669"/>
    <property type="project" value="UniProtKB-KW"/>
</dbReference>
<feature type="transmembrane region" description="Helical" evidence="1">
    <location>
        <begin position="279"/>
        <end position="295"/>
    </location>
</feature>
<keyword evidence="4" id="KW-1185">Reference proteome</keyword>
<accession>A0ABW8KJW6</accession>
<comment type="caution">
    <text evidence="3">The sequence shown here is derived from an EMBL/GenBank/DDBJ whole genome shotgun (WGS) entry which is preliminary data.</text>
</comment>
<feature type="transmembrane region" description="Helical" evidence="1">
    <location>
        <begin position="395"/>
        <end position="414"/>
    </location>
</feature>
<organism evidence="3 4">
    <name type="scientific">Dyella agri</name>
    <dbReference type="NCBI Taxonomy" id="1926869"/>
    <lineage>
        <taxon>Bacteria</taxon>
        <taxon>Pseudomonadati</taxon>
        <taxon>Pseudomonadota</taxon>
        <taxon>Gammaproteobacteria</taxon>
        <taxon>Lysobacterales</taxon>
        <taxon>Rhodanobacteraceae</taxon>
        <taxon>Dyella</taxon>
    </lineage>
</organism>
<feature type="transmembrane region" description="Helical" evidence="1">
    <location>
        <begin position="426"/>
        <end position="445"/>
    </location>
</feature>
<protein>
    <submittedName>
        <fullName evidence="3">CPBP family intramembrane metalloprotease</fullName>
    </submittedName>
</protein>
<dbReference type="EMBL" id="JADIKL010000012">
    <property type="protein sequence ID" value="MFK2932439.1"/>
    <property type="molecule type" value="Genomic_DNA"/>
</dbReference>
<keyword evidence="3" id="KW-0645">Protease</keyword>
<name>A0ABW8KJW6_9GAMM</name>
<dbReference type="Pfam" id="PF02517">
    <property type="entry name" value="Rce1-like"/>
    <property type="match status" value="1"/>
</dbReference>
<dbReference type="InterPro" id="IPR003675">
    <property type="entry name" value="Rce1/LyrA-like_dom"/>
</dbReference>